<dbReference type="Gene3D" id="3.90.190.20">
    <property type="entry name" value="Mur ligase, C-terminal domain"/>
    <property type="match status" value="2"/>
</dbReference>
<keyword evidence="13 19" id="KW-0460">Magnesium</keyword>
<dbReference type="NCBIfam" id="TIGR01499">
    <property type="entry name" value="folC"/>
    <property type="match status" value="1"/>
</dbReference>
<feature type="binding site" evidence="19">
    <location>
        <position position="261"/>
    </location>
    <ligand>
        <name>Mg(2+)</name>
        <dbReference type="ChEBI" id="CHEBI:18420"/>
        <label>1</label>
    </ligand>
</feature>
<dbReference type="PANTHER" id="PTHR11136:SF5">
    <property type="entry name" value="FOLYLPOLYGLUTAMATE SYNTHASE, MITOCHONDRIAL"/>
    <property type="match status" value="1"/>
</dbReference>
<evidence type="ECO:0000256" key="7">
    <source>
        <dbReference type="ARBA" id="ARBA00022563"/>
    </source>
</evidence>
<evidence type="ECO:0000256" key="6">
    <source>
        <dbReference type="ARBA" id="ARBA00022490"/>
    </source>
</evidence>
<evidence type="ECO:0000313" key="20">
    <source>
        <dbReference type="EMBL" id="VDN89276.1"/>
    </source>
</evidence>
<comment type="pathway">
    <text evidence="4 17">Cofactor biosynthesis; tetrahydrofolylpolyglutamate biosynthesis.</text>
</comment>
<evidence type="ECO:0000256" key="9">
    <source>
        <dbReference type="ARBA" id="ARBA00022723"/>
    </source>
</evidence>
<dbReference type="GO" id="GO:0046872">
    <property type="term" value="F:metal ion binding"/>
    <property type="evidence" value="ECO:0007669"/>
    <property type="project" value="UniProtKB-KW"/>
</dbReference>
<protein>
    <recommendedName>
        <fullName evidence="17">Folylpolyglutamate synthase</fullName>
        <ecNumber evidence="17">6.3.2.17</ecNumber>
    </recommendedName>
    <alternativeName>
        <fullName evidence="17">Folylpoly-gamma-glutamate synthetase</fullName>
    </alternativeName>
    <alternativeName>
        <fullName evidence="17">Tetrahydrofolylpolyglutamate synthase</fullName>
    </alternativeName>
</protein>
<keyword evidence="7 17" id="KW-0554">One-carbon metabolism</keyword>
<evidence type="ECO:0000313" key="21">
    <source>
        <dbReference type="Proteomes" id="UP000278627"/>
    </source>
</evidence>
<dbReference type="SUPFAM" id="SSF53623">
    <property type="entry name" value="MurD-like peptide ligases, catalytic domain"/>
    <property type="match status" value="1"/>
</dbReference>
<dbReference type="STRING" id="6280.A0A0N4TIQ6"/>
<comment type="subcellular location">
    <subcellularLocation>
        <location evidence="3">Cytoplasm</location>
    </subcellularLocation>
    <subcellularLocation>
        <location evidence="1">Mitochondrion inner membrane</location>
    </subcellularLocation>
    <subcellularLocation>
        <location evidence="2">Mitochondrion matrix</location>
    </subcellularLocation>
</comment>
<dbReference type="GO" id="GO:0004326">
    <property type="term" value="F:tetrahydrofolylpolyglutamate synthase activity"/>
    <property type="evidence" value="ECO:0007669"/>
    <property type="project" value="UniProtKB-EC"/>
</dbReference>
<reference evidence="20 21" key="2">
    <citation type="submission" date="2018-11" db="EMBL/GenBank/DDBJ databases">
        <authorList>
            <consortium name="Pathogen Informatics"/>
        </authorList>
    </citation>
    <scope>NUCLEOTIDE SEQUENCE [LARGE SCALE GENOMIC DNA]</scope>
</reference>
<dbReference type="PROSITE" id="PS01011">
    <property type="entry name" value="FOLYLPOLYGLU_SYNT_1"/>
    <property type="match status" value="1"/>
</dbReference>
<evidence type="ECO:0000256" key="2">
    <source>
        <dbReference type="ARBA" id="ARBA00004305"/>
    </source>
</evidence>
<evidence type="ECO:0000256" key="16">
    <source>
        <dbReference type="ARBA" id="ARBA00047493"/>
    </source>
</evidence>
<feature type="binding site" evidence="18">
    <location>
        <position position="409"/>
    </location>
    <ligand>
        <name>ATP</name>
        <dbReference type="ChEBI" id="CHEBI:30616"/>
    </ligand>
</feature>
<dbReference type="GO" id="GO:0005524">
    <property type="term" value="F:ATP binding"/>
    <property type="evidence" value="ECO:0007669"/>
    <property type="project" value="UniProtKB-KW"/>
</dbReference>
<dbReference type="PIRSF" id="PIRSF038895">
    <property type="entry name" value="FPGS"/>
    <property type="match status" value="1"/>
</dbReference>
<dbReference type="WBParaSite" id="BPAG_0000812801-mRNA-1">
    <property type="protein sequence ID" value="BPAG_0000812801-mRNA-1"/>
    <property type="gene ID" value="BPAG_0000812801"/>
</dbReference>
<dbReference type="AlphaFoldDB" id="A0A0N4TIQ6"/>
<keyword evidence="11" id="KW-0999">Mitochondrion inner membrane</keyword>
<dbReference type="InterPro" id="IPR036565">
    <property type="entry name" value="Mur-like_cat_sf"/>
</dbReference>
<evidence type="ECO:0000256" key="17">
    <source>
        <dbReference type="PIRNR" id="PIRNR038895"/>
    </source>
</evidence>
<evidence type="ECO:0000256" key="12">
    <source>
        <dbReference type="ARBA" id="ARBA00022840"/>
    </source>
</evidence>
<evidence type="ECO:0000256" key="15">
    <source>
        <dbReference type="ARBA" id="ARBA00023136"/>
    </source>
</evidence>
<comment type="catalytic activity">
    <reaction evidence="16 17">
        <text>(6S)-5,6,7,8-tetrahydrofolyl-(gamma-L-Glu)(n) + L-glutamate + ATP = (6S)-5,6,7,8-tetrahydrofolyl-(gamma-L-Glu)(n+1) + ADP + phosphate + H(+)</text>
        <dbReference type="Rhea" id="RHEA:10580"/>
        <dbReference type="Rhea" id="RHEA-COMP:14738"/>
        <dbReference type="Rhea" id="RHEA-COMP:14740"/>
        <dbReference type="ChEBI" id="CHEBI:15378"/>
        <dbReference type="ChEBI" id="CHEBI:29985"/>
        <dbReference type="ChEBI" id="CHEBI:30616"/>
        <dbReference type="ChEBI" id="CHEBI:43474"/>
        <dbReference type="ChEBI" id="CHEBI:141005"/>
        <dbReference type="ChEBI" id="CHEBI:456216"/>
        <dbReference type="EC" id="6.3.2.17"/>
    </reaction>
</comment>
<feature type="binding site" evidence="19">
    <location>
        <position position="233"/>
    </location>
    <ligand>
        <name>Mg(2+)</name>
        <dbReference type="ChEBI" id="CHEBI:18420"/>
        <label>1</label>
    </ligand>
</feature>
<dbReference type="GO" id="GO:0005743">
    <property type="term" value="C:mitochondrial inner membrane"/>
    <property type="evidence" value="ECO:0007669"/>
    <property type="project" value="UniProtKB-SubCell"/>
</dbReference>
<keyword evidence="8 17" id="KW-0436">Ligase</keyword>
<dbReference type="PANTHER" id="PTHR11136">
    <property type="entry name" value="FOLYLPOLYGLUTAMATE SYNTHASE-RELATED"/>
    <property type="match status" value="1"/>
</dbReference>
<dbReference type="GO" id="GO:0005759">
    <property type="term" value="C:mitochondrial matrix"/>
    <property type="evidence" value="ECO:0007669"/>
    <property type="project" value="UniProtKB-SubCell"/>
</dbReference>
<dbReference type="GO" id="GO:0006730">
    <property type="term" value="P:one-carbon metabolic process"/>
    <property type="evidence" value="ECO:0007669"/>
    <property type="project" value="UniProtKB-KW"/>
</dbReference>
<evidence type="ECO:0000256" key="4">
    <source>
        <dbReference type="ARBA" id="ARBA00005150"/>
    </source>
</evidence>
<dbReference type="GO" id="GO:0005829">
    <property type="term" value="C:cytosol"/>
    <property type="evidence" value="ECO:0007669"/>
    <property type="project" value="TreeGrafter"/>
</dbReference>
<evidence type="ECO:0000256" key="1">
    <source>
        <dbReference type="ARBA" id="ARBA00004273"/>
    </source>
</evidence>
<dbReference type="SUPFAM" id="SSF53244">
    <property type="entry name" value="MurD-like peptide ligases, peptide-binding domain"/>
    <property type="match status" value="1"/>
</dbReference>
<proteinExistence type="inferred from homology"/>
<dbReference type="Gene3D" id="3.40.1190.10">
    <property type="entry name" value="Mur-like, catalytic domain"/>
    <property type="match status" value="1"/>
</dbReference>
<dbReference type="InterPro" id="IPR036615">
    <property type="entry name" value="Mur_ligase_C_dom_sf"/>
</dbReference>
<evidence type="ECO:0000256" key="19">
    <source>
        <dbReference type="PIRSR" id="PIRSR038895-2"/>
    </source>
</evidence>
<keyword evidence="14" id="KW-0496">Mitochondrion</keyword>
<dbReference type="Proteomes" id="UP000278627">
    <property type="component" value="Unassembled WGS sequence"/>
</dbReference>
<evidence type="ECO:0000256" key="18">
    <source>
        <dbReference type="PIRSR" id="PIRSR038895-1"/>
    </source>
</evidence>
<feature type="binding site" evidence="18">
    <location>
        <position position="395"/>
    </location>
    <ligand>
        <name>ATP</name>
        <dbReference type="ChEBI" id="CHEBI:30616"/>
    </ligand>
</feature>
<feature type="binding site" evidence="19">
    <location>
        <position position="161"/>
    </location>
    <ligand>
        <name>Mg(2+)</name>
        <dbReference type="ChEBI" id="CHEBI:18420"/>
        <label>1</label>
    </ligand>
</feature>
<dbReference type="EC" id="6.3.2.17" evidence="17"/>
<reference evidence="22" key="1">
    <citation type="submission" date="2017-02" db="UniProtKB">
        <authorList>
            <consortium name="WormBaseParasite"/>
        </authorList>
    </citation>
    <scope>IDENTIFICATION</scope>
</reference>
<evidence type="ECO:0000256" key="10">
    <source>
        <dbReference type="ARBA" id="ARBA00022741"/>
    </source>
</evidence>
<keyword evidence="6" id="KW-0963">Cytoplasm</keyword>
<keyword evidence="10 18" id="KW-0547">Nucleotide-binding</keyword>
<gene>
    <name evidence="20" type="ORF">BPAG_LOCUS8090</name>
</gene>
<comment type="cofactor">
    <cofactor evidence="17">
        <name>a monovalent cation</name>
        <dbReference type="ChEBI" id="CHEBI:60242"/>
    </cofactor>
    <text evidence="17">A monovalent cation.</text>
</comment>
<comment type="function">
    <text evidence="17">Catalyzes conversion of folates to polyglutamate derivatives allowing concentration of folate compounds in the cell and the intracellular retention of these cofactors, which are important substrates for most of the folate-dependent enzymes that are involved in one-carbon transfer reactions involved in purine, pyrimidine and amino acid synthesis.</text>
</comment>
<evidence type="ECO:0000313" key="22">
    <source>
        <dbReference type="WBParaSite" id="BPAG_0000812801-mRNA-1"/>
    </source>
</evidence>
<evidence type="ECO:0000256" key="11">
    <source>
        <dbReference type="ARBA" id="ARBA00022792"/>
    </source>
</evidence>
<evidence type="ECO:0000256" key="14">
    <source>
        <dbReference type="ARBA" id="ARBA00023128"/>
    </source>
</evidence>
<keyword evidence="21" id="KW-1185">Reference proteome</keyword>
<dbReference type="InterPro" id="IPR023600">
    <property type="entry name" value="Folylpolyglutamate_synth_euk"/>
</dbReference>
<dbReference type="UniPathway" id="UPA00850"/>
<keyword evidence="9 19" id="KW-0479">Metal-binding</keyword>
<comment type="similarity">
    <text evidence="5 17">Belongs to the folylpolyglutamate synthase family.</text>
</comment>
<evidence type="ECO:0000256" key="5">
    <source>
        <dbReference type="ARBA" id="ARBA00008276"/>
    </source>
</evidence>
<dbReference type="InterPro" id="IPR001645">
    <property type="entry name" value="Folylpolyglutamate_synth"/>
</dbReference>
<organism evidence="22">
    <name type="scientific">Brugia pahangi</name>
    <name type="common">Filarial nematode worm</name>
    <dbReference type="NCBI Taxonomy" id="6280"/>
    <lineage>
        <taxon>Eukaryota</taxon>
        <taxon>Metazoa</taxon>
        <taxon>Ecdysozoa</taxon>
        <taxon>Nematoda</taxon>
        <taxon>Chromadorea</taxon>
        <taxon>Rhabditida</taxon>
        <taxon>Spirurina</taxon>
        <taxon>Spiruromorpha</taxon>
        <taxon>Filarioidea</taxon>
        <taxon>Onchocercidae</taxon>
        <taxon>Brugia</taxon>
    </lineage>
</organism>
<sequence length="599" mass="68205">MTAFAVLAETRRKEGGVYRGKNDHPWVCLQRSLLSLWCKYFLLGRVRFFRSHSTSILRLLRTVAPKSVFKMLTLYEKSIARLNGLQNNAATIRKSLNQCDRMSNVNHDLTKWCLEKCNIKLEEIDRLNVIHVSGTKGKGSTCAFTESILRQFGFKTGFYSSPHLVHVRERIRINGDPLSEEDFVKYFEHIYSLLEKAVEESNKTVTMPSYFKFLTVMAFHVFIKEKVDVAIVEVGIGGEHDCTNIIQNPVVCGVTTLDYDHMPLLGSTIELIAWHKAGIFKSDGIAIVSEQPDGAMKVLKERATSKNCLMQIAPPFSAYAWPVNKVEYGIPGIHQQLNITLAFQMVKLWLEKVHKSTNLFKHVENMQVSNSEVLPGFVVPQKFLDGIRLCQWLGRSQIIERGSVTYYLDGAHTPKSLECCMKWFLDENQSARRSWKYDPFMIMLFHCTGCRDPSMFLLELSKAVVLNVSMNILLGHMKLNNLLYMIAFLRTDSALKVLQKYDFKLALFCPPRLNPVIDQHSHHANYTCSSYEELVRVADHASIWRSFGYADTAAEEFDCVRKAIERIEKLGVAKNEVIVLVTGSLHLVGSVLAALEFEV</sequence>
<name>A0A0N4TIQ6_BRUPA</name>
<dbReference type="InterPro" id="IPR018109">
    <property type="entry name" value="Folylpolyglutamate_synth_CS"/>
</dbReference>
<evidence type="ECO:0000256" key="8">
    <source>
        <dbReference type="ARBA" id="ARBA00022598"/>
    </source>
</evidence>
<accession>A0A0N4TIQ6</accession>
<keyword evidence="12 18" id="KW-0067">ATP-binding</keyword>
<dbReference type="EMBL" id="UZAD01013130">
    <property type="protein sequence ID" value="VDN89276.1"/>
    <property type="molecule type" value="Genomic_DNA"/>
</dbReference>
<dbReference type="PROSITE" id="PS01012">
    <property type="entry name" value="FOLYLPOLYGLU_SYNT_2"/>
    <property type="match status" value="1"/>
</dbReference>
<evidence type="ECO:0000256" key="3">
    <source>
        <dbReference type="ARBA" id="ARBA00004496"/>
    </source>
</evidence>
<keyword evidence="15" id="KW-0472">Membrane</keyword>
<evidence type="ECO:0000256" key="13">
    <source>
        <dbReference type="ARBA" id="ARBA00022842"/>
    </source>
</evidence>